<feature type="region of interest" description="Disordered" evidence="3">
    <location>
        <begin position="91"/>
        <end position="124"/>
    </location>
</feature>
<feature type="compositionally biased region" description="Basic and acidic residues" evidence="3">
    <location>
        <begin position="392"/>
        <end position="404"/>
    </location>
</feature>
<evidence type="ECO:0000259" key="4">
    <source>
        <dbReference type="PROSITE" id="PS50048"/>
    </source>
</evidence>
<feature type="region of interest" description="Disordered" evidence="3">
    <location>
        <begin position="372"/>
        <end position="410"/>
    </location>
</feature>
<dbReference type="Proteomes" id="UP000742024">
    <property type="component" value="Unassembled WGS sequence"/>
</dbReference>
<dbReference type="CDD" id="cd12148">
    <property type="entry name" value="fungal_TF_MHR"/>
    <property type="match status" value="1"/>
</dbReference>
<dbReference type="InterPro" id="IPR021858">
    <property type="entry name" value="Fun_TF"/>
</dbReference>
<feature type="domain" description="Zn(2)-C6 fungal-type" evidence="4">
    <location>
        <begin position="46"/>
        <end position="76"/>
    </location>
</feature>
<dbReference type="PROSITE" id="PS00463">
    <property type="entry name" value="ZN2_CY6_FUNGAL_1"/>
    <property type="match status" value="1"/>
</dbReference>
<feature type="compositionally biased region" description="Polar residues" evidence="3">
    <location>
        <begin position="372"/>
        <end position="391"/>
    </location>
</feature>
<dbReference type="InterPro" id="IPR001138">
    <property type="entry name" value="Zn2Cys6_DnaBD"/>
</dbReference>
<dbReference type="SMART" id="SM00066">
    <property type="entry name" value="GAL4"/>
    <property type="match status" value="1"/>
</dbReference>
<accession>A0ABQ7P5U4</accession>
<dbReference type="Pfam" id="PF11951">
    <property type="entry name" value="Fungal_trans_2"/>
    <property type="match status" value="1"/>
</dbReference>
<gene>
    <name evidence="5" type="ORF">E4U57_003947</name>
</gene>
<evidence type="ECO:0000256" key="1">
    <source>
        <dbReference type="ARBA" id="ARBA00004123"/>
    </source>
</evidence>
<organism evidence="5 6">
    <name type="scientific">Claviceps arundinis</name>
    <dbReference type="NCBI Taxonomy" id="1623583"/>
    <lineage>
        <taxon>Eukaryota</taxon>
        <taxon>Fungi</taxon>
        <taxon>Dikarya</taxon>
        <taxon>Ascomycota</taxon>
        <taxon>Pezizomycotina</taxon>
        <taxon>Sordariomycetes</taxon>
        <taxon>Hypocreomycetidae</taxon>
        <taxon>Hypocreales</taxon>
        <taxon>Clavicipitaceae</taxon>
        <taxon>Claviceps</taxon>
    </lineage>
</organism>
<protein>
    <recommendedName>
        <fullName evidence="4">Zn(2)-C6 fungal-type domain-containing protein</fullName>
    </recommendedName>
</protein>
<dbReference type="PANTHER" id="PTHR37534">
    <property type="entry name" value="TRANSCRIPTIONAL ACTIVATOR PROTEIN UGA3"/>
    <property type="match status" value="1"/>
</dbReference>
<comment type="subcellular location">
    <subcellularLocation>
        <location evidence="1">Nucleus</location>
    </subcellularLocation>
</comment>
<dbReference type="Gene3D" id="4.10.240.10">
    <property type="entry name" value="Zn(2)-C6 fungal-type DNA-binding domain"/>
    <property type="match status" value="1"/>
</dbReference>
<feature type="compositionally biased region" description="Polar residues" evidence="3">
    <location>
        <begin position="109"/>
        <end position="124"/>
    </location>
</feature>
<evidence type="ECO:0000256" key="2">
    <source>
        <dbReference type="ARBA" id="ARBA00023242"/>
    </source>
</evidence>
<dbReference type="PANTHER" id="PTHR37534:SF15">
    <property type="entry name" value="ZN(II)2CYS6 TRANSCRIPTION FACTOR (EUROFUNG)"/>
    <property type="match status" value="1"/>
</dbReference>
<evidence type="ECO:0000313" key="6">
    <source>
        <dbReference type="Proteomes" id="UP000742024"/>
    </source>
</evidence>
<proteinExistence type="predicted"/>
<reference evidence="5 6" key="1">
    <citation type="journal article" date="2020" name="bioRxiv">
        <title>Whole genome comparisons of ergot fungi reveals the divergence and evolution of species within the genus Claviceps are the result of varying mechanisms driving genome evolution and host range expansion.</title>
        <authorList>
            <person name="Wyka S.A."/>
            <person name="Mondo S.J."/>
            <person name="Liu M."/>
            <person name="Dettman J."/>
            <person name="Nalam V."/>
            <person name="Broders K.D."/>
        </authorList>
    </citation>
    <scope>NUCLEOTIDE SEQUENCE [LARGE SCALE GENOMIC DNA]</scope>
    <source>
        <strain evidence="5 6">LM583</strain>
    </source>
</reference>
<keyword evidence="6" id="KW-1185">Reference proteome</keyword>
<dbReference type="Pfam" id="PF00172">
    <property type="entry name" value="Zn_clus"/>
    <property type="match status" value="1"/>
</dbReference>
<evidence type="ECO:0000313" key="5">
    <source>
        <dbReference type="EMBL" id="KAG5954846.1"/>
    </source>
</evidence>
<dbReference type="EMBL" id="SRPR01000298">
    <property type="protein sequence ID" value="KAG5954846.1"/>
    <property type="molecule type" value="Genomic_DNA"/>
</dbReference>
<comment type="caution">
    <text evidence="5">The sequence shown here is derived from an EMBL/GenBank/DDBJ whole genome shotgun (WGS) entry which is preliminary data.</text>
</comment>
<name>A0ABQ7P5U4_9HYPO</name>
<keyword evidence="2" id="KW-0539">Nucleus</keyword>
<dbReference type="SUPFAM" id="SSF57701">
    <property type="entry name" value="Zn2/Cys6 DNA-binding domain"/>
    <property type="match status" value="1"/>
</dbReference>
<dbReference type="PROSITE" id="PS50048">
    <property type="entry name" value="ZN2_CY6_FUNGAL_2"/>
    <property type="match status" value="1"/>
</dbReference>
<evidence type="ECO:0000256" key="3">
    <source>
        <dbReference type="SAM" id="MobiDB-lite"/>
    </source>
</evidence>
<sequence length="663" mass="73315">MATEKKLLYIKVAAPKTPKRRSRAGEFKVVQFDWQGSGAVHQRWVGCNFCKDKKKKCDEVRPSCTRCQEQGEVCHYGPVQPRQRRKELAQCRRSSDDEIDEVPDLGLDSSPSSTEAATHASDQTPLTLDTVNSFPEWDTPDLSTINHLDDDCRYLGDISADDSGTYGRMCLLQTSHVPASCTIPCLPLIGPTGSPPSHILELYSPSFVDFTHDPNERFLMHYFCNTLSHLIVLREDRGNPFQQLVLPLAYTSPAVKAAIYALASAHLVGKARNQLASDETSIHFHNEAIRNLATLIAKGDGVDGNELLATIMLIVYYEVLVQRRRSNLVESHLKGAMAIMRTNSRKGDRTTVFLEEAFRFYDVIAALSSGTAPLSSNSHTNELPSVDSYTNTRHESSSRARSEQHLPTTDGPNALLGLATSLWPVIHRLSGLLSLKNKVQDALSRGDGDMFSIAATQGFFDTECAAIETCLHEWQPVLPTPEDAATNAGTMKELQSIFNNALAYRHSALVYLYRTIYNFPRTHPAVQHHASVSLVHCRATVLHEGPMGALLWPLFVASCEAVDPVDRHSARDTFQGLAHRQGMANIERAWQVVQEVWRRADKADVGAGVSQAPTCLGGGVESSRLDVCRRFGRNGEGEGEEDMGRCDVWRRVSEDMGVAIVFG</sequence>
<dbReference type="InterPro" id="IPR036864">
    <property type="entry name" value="Zn2-C6_fun-type_DNA-bd_sf"/>
</dbReference>